<keyword evidence="2" id="KW-1185">Reference proteome</keyword>
<dbReference type="RefSeq" id="WP_168608051.1">
    <property type="nucleotide sequence ID" value="NZ_JAAZQD010000001.1"/>
</dbReference>
<dbReference type="Gene3D" id="3.40.630.30">
    <property type="match status" value="1"/>
</dbReference>
<dbReference type="SUPFAM" id="SSF55729">
    <property type="entry name" value="Acyl-CoA N-acyltransferases (Nat)"/>
    <property type="match status" value="1"/>
</dbReference>
<dbReference type="EMBL" id="JAAZQD010000001">
    <property type="protein sequence ID" value="NKZ37372.1"/>
    <property type="molecule type" value="Genomic_DNA"/>
</dbReference>
<dbReference type="Proteomes" id="UP000541636">
    <property type="component" value="Unassembled WGS sequence"/>
</dbReference>
<proteinExistence type="predicted"/>
<dbReference type="AlphaFoldDB" id="A0A846ZGF7"/>
<name>A0A846ZGF7_9GAMM</name>
<dbReference type="InterPro" id="IPR016181">
    <property type="entry name" value="Acyl_CoA_acyltransferase"/>
</dbReference>
<accession>A0A846ZGF7</accession>
<evidence type="ECO:0000313" key="1">
    <source>
        <dbReference type="EMBL" id="NKZ37372.1"/>
    </source>
</evidence>
<gene>
    <name evidence="1" type="ORF">HF690_00205</name>
</gene>
<comment type="caution">
    <text evidence="1">The sequence shown here is derived from an EMBL/GenBank/DDBJ whole genome shotgun (WGS) entry which is preliminary data.</text>
</comment>
<organism evidence="1 2">
    <name type="scientific">Oleiagrimonas citrea</name>
    <dbReference type="NCBI Taxonomy" id="1665687"/>
    <lineage>
        <taxon>Bacteria</taxon>
        <taxon>Pseudomonadati</taxon>
        <taxon>Pseudomonadota</taxon>
        <taxon>Gammaproteobacteria</taxon>
        <taxon>Lysobacterales</taxon>
        <taxon>Rhodanobacteraceae</taxon>
        <taxon>Oleiagrimonas</taxon>
    </lineage>
</organism>
<keyword evidence="1" id="KW-0808">Transferase</keyword>
<evidence type="ECO:0000313" key="2">
    <source>
        <dbReference type="Proteomes" id="UP000541636"/>
    </source>
</evidence>
<dbReference type="GO" id="GO:0016740">
    <property type="term" value="F:transferase activity"/>
    <property type="evidence" value="ECO:0007669"/>
    <property type="project" value="UniProtKB-KW"/>
</dbReference>
<sequence>MKIDIIEGLDAVHLDHIEQVWAPLMKRQRNKAMLEFFTQLTVEEQTAEAFAAMLCRLGVPDFHWDWRRKCTIAPGTQRQAYGLVNCDQVEAAMMLADGHQTRLRTPSEPLVYVDFLATAPWNRNVIQRPARFHGLGTMLLGAAVEVSRLQGMDGRCGLHALPSAEGFYQRAGMQDLGADPTYMNLHYFEMDAAIAHAFLA</sequence>
<reference evidence="1 2" key="1">
    <citation type="journal article" date="2017" name="Int. J. Syst. Evol. Microbiol.">
        <title>Oleiagrimonas citrea sp. nov., a marine bacterium isolated from tidal flat sediment and emended description of the genus Oleiagrimonas Fang et al. 2015 and Oleiagrimonas soli.</title>
        <authorList>
            <person name="Yang S.H."/>
            <person name="Seo H.S."/>
            <person name="Seong C.N."/>
            <person name="Kwon K.K."/>
        </authorList>
    </citation>
    <scope>NUCLEOTIDE SEQUENCE [LARGE SCALE GENOMIC DNA]</scope>
    <source>
        <strain evidence="1 2">MEBiC09124</strain>
    </source>
</reference>
<protein>
    <submittedName>
        <fullName evidence="1">GNAT family N-acetyltransferase</fullName>
    </submittedName>
</protein>